<accession>A0A1H9ZW05</accession>
<dbReference type="STRING" id="1120990.SAMN03080614_10146"/>
<feature type="transmembrane region" description="Helical" evidence="1">
    <location>
        <begin position="36"/>
        <end position="53"/>
    </location>
</feature>
<sequence>MAKTYYISYTISLFALLFSIKFPSGIYLGELFVKNYYNKLVIAGIFILSYYYSLKSVKKVNKRYFQLYTVIVSTLIFISLLTNLFW</sequence>
<dbReference type="EMBL" id="FOIF01000014">
    <property type="protein sequence ID" value="SES85947.1"/>
    <property type="molecule type" value="Genomic_DNA"/>
</dbReference>
<feature type="transmembrane region" description="Helical" evidence="1">
    <location>
        <begin position="65"/>
        <end position="85"/>
    </location>
</feature>
<keyword evidence="3" id="KW-1185">Reference proteome</keyword>
<keyword evidence="1" id="KW-0812">Transmembrane</keyword>
<proteinExistence type="predicted"/>
<name>A0A1H9ZW05_9FIRM</name>
<protein>
    <submittedName>
        <fullName evidence="2">Uncharacterized protein</fullName>
    </submittedName>
</protein>
<feature type="transmembrane region" description="Helical" evidence="1">
    <location>
        <begin position="6"/>
        <end position="29"/>
    </location>
</feature>
<reference evidence="3" key="1">
    <citation type="submission" date="2016-10" db="EMBL/GenBank/DDBJ databases">
        <authorList>
            <person name="Varghese N."/>
            <person name="Submissions S."/>
        </authorList>
    </citation>
    <scope>NUCLEOTIDE SEQUENCE [LARGE SCALE GENOMIC DNA]</scope>
    <source>
        <strain evidence="3">DSM 13577</strain>
    </source>
</reference>
<evidence type="ECO:0000256" key="1">
    <source>
        <dbReference type="SAM" id="Phobius"/>
    </source>
</evidence>
<keyword evidence="1" id="KW-1133">Transmembrane helix</keyword>
<dbReference type="AlphaFoldDB" id="A0A1H9ZW05"/>
<evidence type="ECO:0000313" key="2">
    <source>
        <dbReference type="EMBL" id="SES85947.1"/>
    </source>
</evidence>
<evidence type="ECO:0000313" key="3">
    <source>
        <dbReference type="Proteomes" id="UP000243819"/>
    </source>
</evidence>
<dbReference type="RefSeq" id="WP_091349933.1">
    <property type="nucleotide sequence ID" value="NZ_FOIF01000014.1"/>
</dbReference>
<organism evidence="2 3">
    <name type="scientific">Anaerobranca gottschalkii DSM 13577</name>
    <dbReference type="NCBI Taxonomy" id="1120990"/>
    <lineage>
        <taxon>Bacteria</taxon>
        <taxon>Bacillati</taxon>
        <taxon>Bacillota</taxon>
        <taxon>Clostridia</taxon>
        <taxon>Eubacteriales</taxon>
        <taxon>Proteinivoracaceae</taxon>
        <taxon>Anaerobranca</taxon>
    </lineage>
</organism>
<dbReference type="Proteomes" id="UP000243819">
    <property type="component" value="Unassembled WGS sequence"/>
</dbReference>
<gene>
    <name evidence="2" type="ORF">SAMN03080614_10146</name>
</gene>
<keyword evidence="1" id="KW-0472">Membrane</keyword>